<gene>
    <name evidence="1" type="ORF">GLOTRDRAFT_127830</name>
</gene>
<dbReference type="KEGG" id="gtr:GLOTRDRAFT_127830"/>
<dbReference type="GeneID" id="19301608"/>
<sequence length="92" mass="10315">MEGHMFVSRATQILIQKSHKKLGMQRNGLFEGDCGRFAMIFYRDGLPLVEPLGHGEEGILLPDIGLIDFGKNICDLVERYSQPDVSSSQYQA</sequence>
<organism evidence="1 2">
    <name type="scientific">Gloeophyllum trabeum (strain ATCC 11539 / FP-39264 / Madison 617)</name>
    <name type="common">Brown rot fungus</name>
    <dbReference type="NCBI Taxonomy" id="670483"/>
    <lineage>
        <taxon>Eukaryota</taxon>
        <taxon>Fungi</taxon>
        <taxon>Dikarya</taxon>
        <taxon>Basidiomycota</taxon>
        <taxon>Agaricomycotina</taxon>
        <taxon>Agaricomycetes</taxon>
        <taxon>Gloeophyllales</taxon>
        <taxon>Gloeophyllaceae</taxon>
        <taxon>Gloeophyllum</taxon>
    </lineage>
</organism>
<dbReference type="OrthoDB" id="10250282at2759"/>
<accession>S7RS86</accession>
<dbReference type="RefSeq" id="XP_007864567.1">
    <property type="nucleotide sequence ID" value="XM_007866376.1"/>
</dbReference>
<evidence type="ECO:0000313" key="2">
    <source>
        <dbReference type="Proteomes" id="UP000030669"/>
    </source>
</evidence>
<dbReference type="HOGENOM" id="CLU_2413458_0_0_1"/>
<dbReference type="Proteomes" id="UP000030669">
    <property type="component" value="Unassembled WGS sequence"/>
</dbReference>
<protein>
    <submittedName>
        <fullName evidence="1">Uncharacterized protein</fullName>
    </submittedName>
</protein>
<dbReference type="AlphaFoldDB" id="S7RS86"/>
<keyword evidence="2" id="KW-1185">Reference proteome</keyword>
<evidence type="ECO:0000313" key="1">
    <source>
        <dbReference type="EMBL" id="EPQ57475.1"/>
    </source>
</evidence>
<dbReference type="STRING" id="670483.S7RS86"/>
<dbReference type="EMBL" id="KB469299">
    <property type="protein sequence ID" value="EPQ57475.1"/>
    <property type="molecule type" value="Genomic_DNA"/>
</dbReference>
<name>S7RS86_GLOTA</name>
<proteinExistence type="predicted"/>
<reference evidence="1 2" key="1">
    <citation type="journal article" date="2012" name="Science">
        <title>The Paleozoic origin of enzymatic lignin decomposition reconstructed from 31 fungal genomes.</title>
        <authorList>
            <person name="Floudas D."/>
            <person name="Binder M."/>
            <person name="Riley R."/>
            <person name="Barry K."/>
            <person name="Blanchette R.A."/>
            <person name="Henrissat B."/>
            <person name="Martinez A.T."/>
            <person name="Otillar R."/>
            <person name="Spatafora J.W."/>
            <person name="Yadav J.S."/>
            <person name="Aerts A."/>
            <person name="Benoit I."/>
            <person name="Boyd A."/>
            <person name="Carlson A."/>
            <person name="Copeland A."/>
            <person name="Coutinho P.M."/>
            <person name="de Vries R.P."/>
            <person name="Ferreira P."/>
            <person name="Findley K."/>
            <person name="Foster B."/>
            <person name="Gaskell J."/>
            <person name="Glotzer D."/>
            <person name="Gorecki P."/>
            <person name="Heitman J."/>
            <person name="Hesse C."/>
            <person name="Hori C."/>
            <person name="Igarashi K."/>
            <person name="Jurgens J.A."/>
            <person name="Kallen N."/>
            <person name="Kersten P."/>
            <person name="Kohler A."/>
            <person name="Kuees U."/>
            <person name="Kumar T.K.A."/>
            <person name="Kuo A."/>
            <person name="LaButti K."/>
            <person name="Larrondo L.F."/>
            <person name="Lindquist E."/>
            <person name="Ling A."/>
            <person name="Lombard V."/>
            <person name="Lucas S."/>
            <person name="Lundell T."/>
            <person name="Martin R."/>
            <person name="McLaughlin D.J."/>
            <person name="Morgenstern I."/>
            <person name="Morin E."/>
            <person name="Murat C."/>
            <person name="Nagy L.G."/>
            <person name="Nolan M."/>
            <person name="Ohm R.A."/>
            <person name="Patyshakuliyeva A."/>
            <person name="Rokas A."/>
            <person name="Ruiz-Duenas F.J."/>
            <person name="Sabat G."/>
            <person name="Salamov A."/>
            <person name="Samejima M."/>
            <person name="Schmutz J."/>
            <person name="Slot J.C."/>
            <person name="St John F."/>
            <person name="Stenlid J."/>
            <person name="Sun H."/>
            <person name="Sun S."/>
            <person name="Syed K."/>
            <person name="Tsang A."/>
            <person name="Wiebenga A."/>
            <person name="Young D."/>
            <person name="Pisabarro A."/>
            <person name="Eastwood D.C."/>
            <person name="Martin F."/>
            <person name="Cullen D."/>
            <person name="Grigoriev I.V."/>
            <person name="Hibbett D.S."/>
        </authorList>
    </citation>
    <scope>NUCLEOTIDE SEQUENCE [LARGE SCALE GENOMIC DNA]</scope>
    <source>
        <strain evidence="1 2">ATCC 11539</strain>
    </source>
</reference>